<evidence type="ECO:0000256" key="4">
    <source>
        <dbReference type="ARBA" id="ARBA00022833"/>
    </source>
</evidence>
<feature type="domain" description="Peptidase M48" evidence="8">
    <location>
        <begin position="70"/>
        <end position="251"/>
    </location>
</feature>
<reference evidence="9 10" key="1">
    <citation type="submission" date="2022-01" db="EMBL/GenBank/DDBJ databases">
        <title>Mariniradius saccharolyticus sp. nov., isolated from sediment of a river.</title>
        <authorList>
            <person name="Liu H."/>
        </authorList>
    </citation>
    <scope>NUCLEOTIDE SEQUENCE [LARGE SCALE GENOMIC DNA]</scope>
    <source>
        <strain evidence="9 10">RY-2</strain>
    </source>
</reference>
<accession>A0ABS9BVN2</accession>
<keyword evidence="2" id="KW-0479">Metal-binding</keyword>
<dbReference type="Pfam" id="PF01435">
    <property type="entry name" value="Peptidase_M48"/>
    <property type="match status" value="1"/>
</dbReference>
<keyword evidence="4 6" id="KW-0862">Zinc</keyword>
<dbReference type="PANTHER" id="PTHR22726">
    <property type="entry name" value="METALLOENDOPEPTIDASE OMA1"/>
    <property type="match status" value="1"/>
</dbReference>
<keyword evidence="10" id="KW-1185">Reference proteome</keyword>
<evidence type="ECO:0000259" key="8">
    <source>
        <dbReference type="Pfam" id="PF01435"/>
    </source>
</evidence>
<evidence type="ECO:0000256" key="3">
    <source>
        <dbReference type="ARBA" id="ARBA00022801"/>
    </source>
</evidence>
<organism evidence="9 10">
    <name type="scientific">Mariniradius sediminis</name>
    <dbReference type="NCBI Taxonomy" id="2909237"/>
    <lineage>
        <taxon>Bacteria</taxon>
        <taxon>Pseudomonadati</taxon>
        <taxon>Bacteroidota</taxon>
        <taxon>Cytophagia</taxon>
        <taxon>Cytophagales</taxon>
        <taxon>Cyclobacteriaceae</taxon>
        <taxon>Mariniradius</taxon>
    </lineage>
</organism>
<name>A0ABS9BVN2_9BACT</name>
<keyword evidence="1 6" id="KW-0645">Protease</keyword>
<dbReference type="InterPro" id="IPR051156">
    <property type="entry name" value="Mito/Outer_Membr_Metalloprot"/>
</dbReference>
<evidence type="ECO:0000256" key="2">
    <source>
        <dbReference type="ARBA" id="ARBA00022723"/>
    </source>
</evidence>
<comment type="cofactor">
    <cofactor evidence="6">
        <name>Zn(2+)</name>
        <dbReference type="ChEBI" id="CHEBI:29105"/>
    </cofactor>
    <text evidence="6">Binds 1 zinc ion per subunit.</text>
</comment>
<evidence type="ECO:0000256" key="7">
    <source>
        <dbReference type="SAM" id="MobiDB-lite"/>
    </source>
</evidence>
<comment type="caution">
    <text evidence="9">The sequence shown here is derived from an EMBL/GenBank/DDBJ whole genome shotgun (WGS) entry which is preliminary data.</text>
</comment>
<evidence type="ECO:0000256" key="5">
    <source>
        <dbReference type="ARBA" id="ARBA00023049"/>
    </source>
</evidence>
<dbReference type="Gene3D" id="3.30.2010.10">
    <property type="entry name" value="Metalloproteases ('zincins'), catalytic domain"/>
    <property type="match status" value="1"/>
</dbReference>
<evidence type="ECO:0000256" key="6">
    <source>
        <dbReference type="RuleBase" id="RU003983"/>
    </source>
</evidence>
<dbReference type="CDD" id="cd07331">
    <property type="entry name" value="M48C_Oma1_like"/>
    <property type="match status" value="1"/>
</dbReference>
<keyword evidence="5 6" id="KW-0482">Metalloprotease</keyword>
<gene>
    <name evidence="9" type="ORF">L0U89_13720</name>
</gene>
<keyword evidence="3 6" id="KW-0378">Hydrolase</keyword>
<evidence type="ECO:0000313" key="10">
    <source>
        <dbReference type="Proteomes" id="UP001201449"/>
    </source>
</evidence>
<proteinExistence type="inferred from homology"/>
<sequence>MIRRIFAIVLLGLVIYACAKVPMSGRSQLALVSNEELLPMAYQQYNQVLKENKVITNTPDGQMVVRVGKRIAAAVDQYMKENGYEKEMQGFAWEFNLIQDAIVNAWCMPGGKVAFYTGIIPICKDETGIAVVMGHEVAHAIAHHGRERMSNAMVMNGLLGTAQAAMGQNPTLTQSIFLQAFGAGGELGMLSFSRKHELEADQLGLNFMALAGYDPREAPGFWDRMNQGKEGEAPPEFLSTHPGPNKRKEELIKQMPIALEYFERSKAK</sequence>
<dbReference type="InterPro" id="IPR001915">
    <property type="entry name" value="Peptidase_M48"/>
</dbReference>
<evidence type="ECO:0000313" key="9">
    <source>
        <dbReference type="EMBL" id="MCF1752125.1"/>
    </source>
</evidence>
<protein>
    <submittedName>
        <fullName evidence="9">M48 family metallopeptidase</fullName>
    </submittedName>
</protein>
<dbReference type="PANTHER" id="PTHR22726:SF1">
    <property type="entry name" value="METALLOENDOPEPTIDASE OMA1, MITOCHONDRIAL"/>
    <property type="match status" value="1"/>
</dbReference>
<comment type="similarity">
    <text evidence="6">Belongs to the peptidase M48 family.</text>
</comment>
<dbReference type="EMBL" id="JAKEVZ010000010">
    <property type="protein sequence ID" value="MCF1752125.1"/>
    <property type="molecule type" value="Genomic_DNA"/>
</dbReference>
<dbReference type="Proteomes" id="UP001201449">
    <property type="component" value="Unassembled WGS sequence"/>
</dbReference>
<dbReference type="RefSeq" id="WP_234862042.1">
    <property type="nucleotide sequence ID" value="NZ_JAKEVZ010000010.1"/>
</dbReference>
<feature type="region of interest" description="Disordered" evidence="7">
    <location>
        <begin position="226"/>
        <end position="247"/>
    </location>
</feature>
<dbReference type="PROSITE" id="PS51257">
    <property type="entry name" value="PROKAR_LIPOPROTEIN"/>
    <property type="match status" value="1"/>
</dbReference>
<evidence type="ECO:0000256" key="1">
    <source>
        <dbReference type="ARBA" id="ARBA00022670"/>
    </source>
</evidence>